<dbReference type="Proteomes" id="UP000461443">
    <property type="component" value="Unassembled WGS sequence"/>
</dbReference>
<dbReference type="InterPro" id="IPR011990">
    <property type="entry name" value="TPR-like_helical_dom_sf"/>
</dbReference>
<keyword evidence="6" id="KW-0812">Transmembrane</keyword>
<dbReference type="InterPro" id="IPR056413">
    <property type="entry name" value="TPR_CcmH_CycH"/>
</dbReference>
<protein>
    <submittedName>
        <fullName evidence="9">C-type cytochrome biogenesis protein CcmI</fullName>
    </submittedName>
</protein>
<dbReference type="SUPFAM" id="SSF48452">
    <property type="entry name" value="TPR-like"/>
    <property type="match status" value="1"/>
</dbReference>
<evidence type="ECO:0000313" key="10">
    <source>
        <dbReference type="Proteomes" id="UP000461443"/>
    </source>
</evidence>
<dbReference type="GO" id="GO:0030313">
    <property type="term" value="C:cell envelope"/>
    <property type="evidence" value="ECO:0007669"/>
    <property type="project" value="UniProtKB-SubCell"/>
</dbReference>
<keyword evidence="10" id="KW-1185">Reference proteome</keyword>
<dbReference type="EMBL" id="WUBS01000017">
    <property type="protein sequence ID" value="NDL65338.1"/>
    <property type="molecule type" value="Genomic_DNA"/>
</dbReference>
<feature type="repeat" description="TPR" evidence="5">
    <location>
        <begin position="164"/>
        <end position="197"/>
    </location>
</feature>
<name>A0A845SRS0_9GAMM</name>
<dbReference type="Pfam" id="PF23914">
    <property type="entry name" value="TPR_CcmH_CycH"/>
    <property type="match status" value="1"/>
</dbReference>
<dbReference type="PANTHER" id="PTHR47870">
    <property type="entry name" value="CYTOCHROME C-TYPE BIOGENESIS PROTEIN CCMH"/>
    <property type="match status" value="1"/>
</dbReference>
<keyword evidence="3" id="KW-0201">Cytochrome c-type biogenesis</keyword>
<dbReference type="GO" id="GO:0005886">
    <property type="term" value="C:plasma membrane"/>
    <property type="evidence" value="ECO:0007669"/>
    <property type="project" value="TreeGrafter"/>
</dbReference>
<comment type="subcellular location">
    <subcellularLocation>
        <location evidence="1">Cell envelope</location>
    </subcellularLocation>
</comment>
<evidence type="ECO:0000256" key="1">
    <source>
        <dbReference type="ARBA" id="ARBA00004196"/>
    </source>
</evidence>
<feature type="transmembrane region" description="Helical" evidence="6">
    <location>
        <begin position="91"/>
        <end position="109"/>
    </location>
</feature>
<dbReference type="InterPro" id="IPR051263">
    <property type="entry name" value="C-type_cytochrome_biogenesis"/>
</dbReference>
<proteinExistence type="predicted"/>
<evidence type="ECO:0000256" key="5">
    <source>
        <dbReference type="PROSITE-ProRule" id="PRU00339"/>
    </source>
</evidence>
<keyword evidence="2" id="KW-0677">Repeat</keyword>
<organism evidence="9 10">
    <name type="scientific">Acerihabitans arboris</name>
    <dbReference type="NCBI Taxonomy" id="2691583"/>
    <lineage>
        <taxon>Bacteria</taxon>
        <taxon>Pseudomonadati</taxon>
        <taxon>Pseudomonadota</taxon>
        <taxon>Gammaproteobacteria</taxon>
        <taxon>Enterobacterales</taxon>
        <taxon>Pectobacteriaceae</taxon>
        <taxon>Acerihabitans</taxon>
    </lineage>
</organism>
<evidence type="ECO:0000256" key="3">
    <source>
        <dbReference type="ARBA" id="ARBA00022748"/>
    </source>
</evidence>
<evidence type="ECO:0000256" key="2">
    <source>
        <dbReference type="ARBA" id="ARBA00022737"/>
    </source>
</evidence>
<dbReference type="InterPro" id="IPR019734">
    <property type="entry name" value="TPR_rpt"/>
</dbReference>
<dbReference type="PROSITE" id="PS50005">
    <property type="entry name" value="TPR"/>
    <property type="match status" value="1"/>
</dbReference>
<dbReference type="InterPro" id="IPR017560">
    <property type="entry name" value="Cyt_c_biogenesis_CcmI"/>
</dbReference>
<dbReference type="Pfam" id="PF23892">
    <property type="entry name" value="Ig_CycH"/>
    <property type="match status" value="1"/>
</dbReference>
<keyword evidence="6" id="KW-0472">Membrane</keyword>
<evidence type="ECO:0000259" key="7">
    <source>
        <dbReference type="Pfam" id="PF23892"/>
    </source>
</evidence>
<evidence type="ECO:0000259" key="8">
    <source>
        <dbReference type="Pfam" id="PF23914"/>
    </source>
</evidence>
<dbReference type="AlphaFoldDB" id="A0A845SRS0"/>
<evidence type="ECO:0000256" key="4">
    <source>
        <dbReference type="ARBA" id="ARBA00022803"/>
    </source>
</evidence>
<dbReference type="RefSeq" id="WP_162368062.1">
    <property type="nucleotide sequence ID" value="NZ_WUBS01000017.1"/>
</dbReference>
<evidence type="ECO:0000256" key="6">
    <source>
        <dbReference type="SAM" id="Phobius"/>
    </source>
</evidence>
<dbReference type="GO" id="GO:0017004">
    <property type="term" value="P:cytochrome complex assembly"/>
    <property type="evidence" value="ECO:0007669"/>
    <property type="project" value="UniProtKB-KW"/>
</dbReference>
<comment type="caution">
    <text evidence="9">The sequence shown here is derived from an EMBL/GenBank/DDBJ whole genome shotgun (WGS) entry which is preliminary data.</text>
</comment>
<dbReference type="Gene3D" id="1.25.40.10">
    <property type="entry name" value="Tetratricopeptide repeat domain"/>
    <property type="match status" value="1"/>
</dbReference>
<sequence length="404" mass="44010">MIPVLIVIALLALACALFVLPALRYRPLERAMTRDGLNQAFFKRRLDELAQDEAQGVVAERSLHIEELQQNLLSDIPIAPAAVKPPPGARALLPGAAALVVVTLAFYAWTGGALQVWRWQQTVADLPALRARIMDPGARQLSARELARFAVGLRASLQAHPQNTRDWLILGRIGVVMNNAPMATRAFERAYRLAPGDDAIALDYAEVLTRSADAGDNQEGNRLLQALVRRQPDNIQALNLLAVGLYQQGDYAQSINLWQHVLSLLPAGDAHIDDIRRGIAQARAQSGQETVKLNVTVTLAPALAGRPMPAQGTLFISVTDGKNPVPVAVKTLPLSRFPLSLTLDDSNAMLPERLLSARQQVKVRVRIARDGSADARRGDWFGDSALQDFSGTGRIAVRIDQQMP</sequence>
<keyword evidence="4 5" id="KW-0802">TPR repeat</keyword>
<reference evidence="9 10" key="1">
    <citation type="submission" date="2019-12" db="EMBL/GenBank/DDBJ databases">
        <authorList>
            <person name="Lee S.D."/>
        </authorList>
    </citation>
    <scope>NUCLEOTIDE SEQUENCE [LARGE SCALE GENOMIC DNA]</scope>
    <source>
        <strain evidence="9 10">SAP-6</strain>
    </source>
</reference>
<evidence type="ECO:0000313" key="9">
    <source>
        <dbReference type="EMBL" id="NDL65338.1"/>
    </source>
</evidence>
<dbReference type="PANTHER" id="PTHR47870:SF2">
    <property type="entry name" value="FORMATE-DEPENDENT NITRITE REDUCTASE COMPLEX SUBUNIT NRFF"/>
    <property type="match status" value="1"/>
</dbReference>
<reference evidence="9 10" key="2">
    <citation type="submission" date="2020-02" db="EMBL/GenBank/DDBJ databases">
        <title>The new genus of Enterobacteriales.</title>
        <authorList>
            <person name="Kim I.S."/>
        </authorList>
    </citation>
    <scope>NUCLEOTIDE SEQUENCE [LARGE SCALE GENOMIC DNA]</scope>
    <source>
        <strain evidence="9 10">SAP-6</strain>
    </source>
</reference>
<keyword evidence="6" id="KW-1133">Transmembrane helix</keyword>
<dbReference type="InterPro" id="IPR056412">
    <property type="entry name" value="Ig_CycH"/>
</dbReference>
<gene>
    <name evidence="9" type="primary">ccmI</name>
    <name evidence="9" type="ORF">GRH90_21630</name>
</gene>
<accession>A0A845SRS0</accession>
<feature type="domain" description="Cytochrome c-type biogenesis protein H TPR" evidence="8">
    <location>
        <begin position="115"/>
        <end position="270"/>
    </location>
</feature>
<feature type="domain" description="Cytochrome c-type biogenesis protein H Ig-like" evidence="7">
    <location>
        <begin position="293"/>
        <end position="400"/>
    </location>
</feature>
<dbReference type="NCBIfam" id="TIGR03142">
    <property type="entry name" value="cytochro_ccmI"/>
    <property type="match status" value="1"/>
</dbReference>